<dbReference type="KEGG" id="blq:L21SP5_03146"/>
<protein>
    <submittedName>
        <fullName evidence="2">Transglutaminase-like superfamily protein</fullName>
    </submittedName>
</protein>
<name>A0A0S2I301_9BACT</name>
<evidence type="ECO:0000313" key="2">
    <source>
        <dbReference type="EMBL" id="ALO16761.1"/>
    </source>
</evidence>
<reference evidence="2 3" key="1">
    <citation type="submission" date="2015-11" db="EMBL/GenBank/DDBJ databases">
        <title>Description and complete genome sequence of a novel strain predominating in hypersaline microbial mats and representing a new family of the Bacteriodetes phylum.</title>
        <authorList>
            <person name="Spring S."/>
            <person name="Bunk B."/>
            <person name="Sproer C."/>
            <person name="Klenk H.-P."/>
        </authorList>
    </citation>
    <scope>NUCLEOTIDE SEQUENCE [LARGE SCALE GENOMIC DNA]</scope>
    <source>
        <strain evidence="2 3">L21-Spi-D4</strain>
    </source>
</reference>
<accession>A0A0S2I301</accession>
<dbReference type="InterPro" id="IPR002931">
    <property type="entry name" value="Transglutaminase-like"/>
</dbReference>
<evidence type="ECO:0000313" key="3">
    <source>
        <dbReference type="Proteomes" id="UP000064893"/>
    </source>
</evidence>
<organism evidence="2 3">
    <name type="scientific">Salinivirga cyanobacteriivorans</name>
    <dbReference type="NCBI Taxonomy" id="1307839"/>
    <lineage>
        <taxon>Bacteria</taxon>
        <taxon>Pseudomonadati</taxon>
        <taxon>Bacteroidota</taxon>
        <taxon>Bacteroidia</taxon>
        <taxon>Bacteroidales</taxon>
        <taxon>Salinivirgaceae</taxon>
        <taxon>Salinivirga</taxon>
    </lineage>
</organism>
<dbReference type="Pfam" id="PF01841">
    <property type="entry name" value="Transglut_core"/>
    <property type="match status" value="1"/>
</dbReference>
<feature type="domain" description="Transglutaminase-like" evidence="1">
    <location>
        <begin position="220"/>
        <end position="293"/>
    </location>
</feature>
<dbReference type="Gene3D" id="2.60.40.3140">
    <property type="match status" value="1"/>
</dbReference>
<proteinExistence type="predicted"/>
<dbReference type="EMBL" id="CP013118">
    <property type="protein sequence ID" value="ALO16761.1"/>
    <property type="molecule type" value="Genomic_DNA"/>
</dbReference>
<dbReference type="OrthoDB" id="98874at2"/>
<keyword evidence="3" id="KW-1185">Reference proteome</keyword>
<dbReference type="STRING" id="1307839.L21SP5_03146"/>
<dbReference type="AlphaFoldDB" id="A0A0S2I301"/>
<dbReference type="Gene3D" id="2.60.120.1130">
    <property type="match status" value="1"/>
</dbReference>
<gene>
    <name evidence="2" type="ORF">L21SP5_03146</name>
</gene>
<dbReference type="Gene3D" id="3.10.620.30">
    <property type="match status" value="1"/>
</dbReference>
<dbReference type="RefSeq" id="WP_057954112.1">
    <property type="nucleotide sequence ID" value="NZ_CP013118.1"/>
</dbReference>
<evidence type="ECO:0000259" key="1">
    <source>
        <dbReference type="Pfam" id="PF01841"/>
    </source>
</evidence>
<dbReference type="Proteomes" id="UP000064893">
    <property type="component" value="Chromosome"/>
</dbReference>
<sequence length="562" mass="65124">MVSIKAVTYNFENGRIIKQELDPSTVYVQRINEKWRSKKFVLPQVKAGSIIEYKYVLETPFHFNLPDWTFQHKIPTIYSGYEVRMIPFYEYVFLAQGIKEFDHKESYVDDRVRQWGDVNKVYGQNVGSGVEFKEYVHKYVMRDVPAFKDEAYISSIDDYIMKLDFQLAKFHSPQGSTEEIISTWPELNNDLLDSDHFGKYLNKAKRFAKKILEEELQIATDNSMLKARKIVNYAKNSFKWNGDYDKYAIKSAKDFYKTRVGNAAEINLFVIALMRRAGIDAEPVILSTRNHGKINANYPFTKFFNYVIILIKGDTPFLTDATESQLPYNRIPPRCINQSGLLVEEDQENWVGLQHNIPASELHQVLLTPDPGSGKLKYRVTLQAREYAAYHYRDNYNNETAELKSYFEDKIGGMQTVMAVNYEKPDKPYVIVIQGERDLEQLAGNLIIKPFLNLNITENKLTQPSRRYPVDFLYPRKELFDVSIAVPAGYALNNSAEPVKISDELVDIDLSYSQQGQLVKANGKYTLKESVYEPAQYDSLKYIMNKIVDSFNRDLLLEKQSD</sequence>